<proteinExistence type="predicted"/>
<keyword evidence="3" id="KW-0812">Transmembrane</keyword>
<evidence type="ECO:0000313" key="6">
    <source>
        <dbReference type="Proteomes" id="UP000231637"/>
    </source>
</evidence>
<feature type="compositionally biased region" description="Polar residues" evidence="2">
    <location>
        <begin position="987"/>
        <end position="998"/>
    </location>
</feature>
<feature type="compositionally biased region" description="Low complexity" evidence="2">
    <location>
        <begin position="621"/>
        <end position="632"/>
    </location>
</feature>
<accession>A0A2K8L4Y2</accession>
<reference evidence="5 6" key="1">
    <citation type="submission" date="2016-12" db="EMBL/GenBank/DDBJ databases">
        <title>Isolation and genomic insights into novel planktonic Zetaproteobacteria from stratified waters of the Chesapeake Bay.</title>
        <authorList>
            <person name="McAllister S.M."/>
            <person name="Kato S."/>
            <person name="Chan C.S."/>
            <person name="Chiu B.K."/>
            <person name="Field E.K."/>
        </authorList>
    </citation>
    <scope>NUCLEOTIDE SEQUENCE [LARGE SCALE GENOMIC DNA]</scope>
    <source>
        <strain evidence="5 6">CP-8</strain>
    </source>
</reference>
<dbReference type="Proteomes" id="UP000231637">
    <property type="component" value="Chromosome"/>
</dbReference>
<dbReference type="InterPro" id="IPR011990">
    <property type="entry name" value="TPR-like_helical_dom_sf"/>
</dbReference>
<feature type="region of interest" description="Disordered" evidence="2">
    <location>
        <begin position="826"/>
        <end position="890"/>
    </location>
</feature>
<gene>
    <name evidence="5" type="ORF">Ga0123462_1308</name>
</gene>
<feature type="compositionally biased region" description="Acidic residues" evidence="2">
    <location>
        <begin position="741"/>
        <end position="753"/>
    </location>
</feature>
<feature type="coiled-coil region" evidence="1">
    <location>
        <begin position="356"/>
        <end position="416"/>
    </location>
</feature>
<feature type="region of interest" description="Disordered" evidence="2">
    <location>
        <begin position="666"/>
        <end position="797"/>
    </location>
</feature>
<evidence type="ECO:0000313" key="5">
    <source>
        <dbReference type="EMBL" id="ATX82172.1"/>
    </source>
</evidence>
<dbReference type="OrthoDB" id="5294964at2"/>
<dbReference type="KEGG" id="mfn:Ga0123462_1308"/>
<keyword evidence="6" id="KW-1185">Reference proteome</keyword>
<feature type="compositionally biased region" description="Acidic residues" evidence="2">
    <location>
        <begin position="838"/>
        <end position="850"/>
    </location>
</feature>
<keyword evidence="3" id="KW-1133">Transmembrane helix</keyword>
<evidence type="ECO:0000256" key="2">
    <source>
        <dbReference type="SAM" id="MobiDB-lite"/>
    </source>
</evidence>
<feature type="region of interest" description="Disordered" evidence="2">
    <location>
        <begin position="621"/>
        <end position="654"/>
    </location>
</feature>
<feature type="compositionally biased region" description="Acidic residues" evidence="2">
    <location>
        <begin position="779"/>
        <end position="797"/>
    </location>
</feature>
<feature type="compositionally biased region" description="Acidic residues" evidence="2">
    <location>
        <begin position="865"/>
        <end position="877"/>
    </location>
</feature>
<protein>
    <submittedName>
        <fullName evidence="5">FimV N-terminal domain-containing protein</fullName>
    </submittedName>
</protein>
<keyword evidence="1" id="KW-0175">Coiled coil</keyword>
<feature type="region of interest" description="Disordered" evidence="2">
    <location>
        <begin position="452"/>
        <end position="501"/>
    </location>
</feature>
<dbReference type="SUPFAM" id="SSF48452">
    <property type="entry name" value="TPR-like"/>
    <property type="match status" value="1"/>
</dbReference>
<feature type="compositionally biased region" description="Acidic residues" evidence="2">
    <location>
        <begin position="666"/>
        <end position="677"/>
    </location>
</feature>
<dbReference type="RefSeq" id="WP_100265551.1">
    <property type="nucleotide sequence ID" value="NZ_CP018800.1"/>
</dbReference>
<feature type="transmembrane region" description="Helical" evidence="3">
    <location>
        <begin position="425"/>
        <end position="445"/>
    </location>
</feature>
<keyword evidence="3" id="KW-0472">Membrane</keyword>
<evidence type="ECO:0000259" key="4">
    <source>
        <dbReference type="Pfam" id="PF25800"/>
    </source>
</evidence>
<dbReference type="EMBL" id="CP018800">
    <property type="protein sequence ID" value="ATX82172.1"/>
    <property type="molecule type" value="Genomic_DNA"/>
</dbReference>
<organism evidence="5 6">
    <name type="scientific">Mariprofundus ferrinatatus</name>
    <dbReference type="NCBI Taxonomy" id="1921087"/>
    <lineage>
        <taxon>Bacteria</taxon>
        <taxon>Pseudomonadati</taxon>
        <taxon>Pseudomonadota</taxon>
        <taxon>Candidatius Mariprofundia</taxon>
        <taxon>Mariprofundales</taxon>
        <taxon>Mariprofundaceae</taxon>
        <taxon>Mariprofundus</taxon>
    </lineage>
</organism>
<feature type="compositionally biased region" description="Acidic residues" evidence="2">
    <location>
        <begin position="703"/>
        <end position="715"/>
    </location>
</feature>
<feature type="domain" description="FimV N-terminal" evidence="4">
    <location>
        <begin position="28"/>
        <end position="133"/>
    </location>
</feature>
<name>A0A2K8L4Y2_9PROT</name>
<sequence>MNRVGHIFRLVWFGLALYLFTGVTFAASLEKIEVNSRLGEPFYAEVPLQLEESELVSKVFVEIAAASDYRIFEVYRDAAVNGIRAEVTSDSRGARVKLSSSNAIRAPFFNLIVKIRHGRVAHFKKYPVFLETPKNVVQAAEKAPLPAVKVETADDSVSSAAVVAVEDVPVEEIKKVEYFEGWARTSRYGPIVRGDMLSTVVHRLRVDKRYTLSQISVALFEKNKAKFDKENMNLLLSGSYLDVPTAAEVERLSTSEAYKVFKEHDKQFQELKNQPRYAAEAEAQRTRYSKRVSVGQVADGVASAPVAAPAAAVDEKSEPVVPARDKVDVTVSGEVAPVAADNLIPEGGESSQSAILSELSMQNEILQQKLAESEKRIEALSQKVDQAGAAASDAKVERLEILVSRLQEELVQARAQASQSGGLDWIVWVLIGLVVILLVVVVLLMRREPAHPSEAAAVSKASEPVEHEMSSEMEEPSVTDVSETEEGHGEAAPVNEGGDKADVFNLSEDLTETDTAEMVMLDSTTLEGDTHTDYLSEVDVYIRYGMEEEALQQLELALRASPSNVEAHIRKAELLHTRGDTDGFNAAKDAAMAALTGAALAQFNATITGLTSAESELDTYDFSSGEASSQESSSEEGAEGFDSSETAGAEEGPVLDYDISYLDSPEDEVAETDEPEVETSQAEPASEADKQDDELDWLHAAPFEDEAAETGEPEVETSQAEPASEADKQDDELDWLHAAPFEDEAAETGEPEVETSQAEPASEADKQDDELDWLHAAPFEDEAEHDSEGNEDDEAITLNVMDDENSEIEAILDEFEDDSSKEISLEGDSINMERTAEELPESEGTIEIESDTGIGEELGNLIEDFSSDQEEPDELSESSETKAEQDADELEKELTATQHLDNLLGAFDSEDDFDFSRDNELISFDVDEDLQAESKPEEDDDEFGATQHLDSFISGFSGNEEGSDLIEFEESSALNGAEDISSEDQDSTQQFENNSALLTDQEGEPEADRSAGGERVDHDATQELDQLLSQFGDEDEDKDKKP</sequence>
<dbReference type="NCBIfam" id="TIGR03505">
    <property type="entry name" value="FimV_core"/>
    <property type="match status" value="1"/>
</dbReference>
<evidence type="ECO:0000256" key="1">
    <source>
        <dbReference type="SAM" id="Coils"/>
    </source>
</evidence>
<dbReference type="AlphaFoldDB" id="A0A2K8L4Y2"/>
<evidence type="ECO:0000256" key="3">
    <source>
        <dbReference type="SAM" id="Phobius"/>
    </source>
</evidence>
<dbReference type="InterPro" id="IPR057840">
    <property type="entry name" value="FimV_N"/>
</dbReference>
<feature type="compositionally biased region" description="Basic and acidic residues" evidence="2">
    <location>
        <begin position="1006"/>
        <end position="1020"/>
    </location>
</feature>
<dbReference type="Pfam" id="PF25800">
    <property type="entry name" value="FimV_N"/>
    <property type="match status" value="1"/>
</dbReference>
<feature type="region of interest" description="Disordered" evidence="2">
    <location>
        <begin position="971"/>
        <end position="1020"/>
    </location>
</feature>
<dbReference type="InterPro" id="IPR020012">
    <property type="entry name" value="LysM_FimV"/>
</dbReference>